<reference evidence="1" key="1">
    <citation type="journal article" date="2015" name="MBio">
        <title>Eco-Evolutionary Dynamics of Episomes among Ecologically Cohesive Bacterial Populations.</title>
        <authorList>
            <person name="Xue H."/>
            <person name="Cordero O.X."/>
            <person name="Camas F.M."/>
            <person name="Trimble W."/>
            <person name="Meyer F."/>
            <person name="Guglielmini J."/>
            <person name="Rocha E.P."/>
            <person name="Polz M.F."/>
        </authorList>
    </citation>
    <scope>NUCLEOTIDE SEQUENCE</scope>
    <source>
        <strain evidence="1">5S_118</strain>
        <strain evidence="2">ZS_101</strain>
    </source>
</reference>
<organism evidence="1">
    <name type="scientific">Vibrio splendidus</name>
    <dbReference type="NCBI Taxonomy" id="29497"/>
    <lineage>
        <taxon>Bacteria</taxon>
        <taxon>Pseudomonadati</taxon>
        <taxon>Pseudomonadota</taxon>
        <taxon>Gammaproteobacteria</taxon>
        <taxon>Vibrionales</taxon>
        <taxon>Vibrionaceae</taxon>
        <taxon>Vibrio</taxon>
    </lineage>
</organism>
<evidence type="ECO:0000313" key="2">
    <source>
        <dbReference type="EMBL" id="AKN39760.1"/>
    </source>
</evidence>
<proteinExistence type="predicted"/>
<dbReference type="AlphaFoldDB" id="A0A0H3ZJ51"/>
<dbReference type="EMBL" id="KP795459">
    <property type="protein sequence ID" value="AKN35925.1"/>
    <property type="molecule type" value="Genomic_DNA"/>
</dbReference>
<sequence>MLAVPSNARAPGTRPARFDLIFFFAHWAPGCRVCVPMTSSCTSTLGYPVSKSLSNRPQTHTTSPAHPMLRPVLWLNKFLWRCCLVCVSRIVTRNLLAPRWSCRGGLRPLGAFCDAAAGTINHGMSPFGPRYLLCYVTPLRPLA</sequence>
<protein>
    <submittedName>
        <fullName evidence="1">Uncharacterized protein</fullName>
    </submittedName>
</protein>
<name>A0A0H3ZJ51_VIBSP</name>
<accession>A0A0H3ZJ51</accession>
<dbReference type="EMBL" id="KP795663">
    <property type="protein sequence ID" value="AKN39760.1"/>
    <property type="molecule type" value="Genomic_DNA"/>
</dbReference>
<evidence type="ECO:0000313" key="1">
    <source>
        <dbReference type="EMBL" id="AKN35925.1"/>
    </source>
</evidence>